<dbReference type="InterPro" id="IPR003661">
    <property type="entry name" value="HisK_dim/P_dom"/>
</dbReference>
<dbReference type="PROSITE" id="PS50113">
    <property type="entry name" value="PAC"/>
    <property type="match status" value="3"/>
</dbReference>
<name>A0A256KL83_HALEZ</name>
<dbReference type="PANTHER" id="PTHR43304:SF1">
    <property type="entry name" value="PAC DOMAIN-CONTAINING PROTEIN"/>
    <property type="match status" value="1"/>
</dbReference>
<dbReference type="Pfam" id="PF00512">
    <property type="entry name" value="HisKA"/>
    <property type="match status" value="1"/>
</dbReference>
<dbReference type="InterPro" id="IPR013767">
    <property type="entry name" value="PAS_fold"/>
</dbReference>
<dbReference type="AlphaFoldDB" id="A0A256KL83"/>
<dbReference type="EC" id="2.7.13.3" evidence="2"/>
<evidence type="ECO:0000313" key="7">
    <source>
        <dbReference type="EMBL" id="QAY21797.1"/>
    </source>
</evidence>
<keyword evidence="6" id="KW-0175">Coiled coil</keyword>
<accession>A0A256KL83</accession>
<evidence type="ECO:0000256" key="6">
    <source>
        <dbReference type="SAM" id="Coils"/>
    </source>
</evidence>
<evidence type="ECO:0000256" key="2">
    <source>
        <dbReference type="ARBA" id="ARBA00012438"/>
    </source>
</evidence>
<dbReference type="GO" id="GO:0006355">
    <property type="term" value="P:regulation of DNA-templated transcription"/>
    <property type="evidence" value="ECO:0007669"/>
    <property type="project" value="InterPro"/>
</dbReference>
<dbReference type="InterPro" id="IPR013655">
    <property type="entry name" value="PAS_fold_3"/>
</dbReference>
<dbReference type="Gene3D" id="3.30.450.20">
    <property type="entry name" value="PAS domain"/>
    <property type="match status" value="4"/>
</dbReference>
<dbReference type="GeneID" id="38952254"/>
<evidence type="ECO:0000256" key="5">
    <source>
        <dbReference type="ARBA" id="ARBA00022777"/>
    </source>
</evidence>
<dbReference type="Pfam" id="PF08448">
    <property type="entry name" value="PAS_4"/>
    <property type="match status" value="1"/>
</dbReference>
<dbReference type="InterPro" id="IPR036097">
    <property type="entry name" value="HisK_dim/P_sf"/>
</dbReference>
<dbReference type="InterPro" id="IPR052162">
    <property type="entry name" value="Sensor_kinase/Photoreceptor"/>
</dbReference>
<gene>
    <name evidence="7" type="ORF">EO776_17880</name>
</gene>
<dbReference type="InterPro" id="IPR003594">
    <property type="entry name" value="HATPase_dom"/>
</dbReference>
<comment type="catalytic activity">
    <reaction evidence="1">
        <text>ATP + protein L-histidine = ADP + protein N-phospho-L-histidine.</text>
        <dbReference type="EC" id="2.7.13.3"/>
    </reaction>
</comment>
<dbReference type="RefSeq" id="WP_094520279.1">
    <property type="nucleotide sequence ID" value="NZ_CP034941.1"/>
</dbReference>
<protein>
    <recommendedName>
        <fullName evidence="2">histidine kinase</fullName>
        <ecNumber evidence="2">2.7.13.3</ecNumber>
    </recommendedName>
</protein>
<proteinExistence type="predicted"/>
<dbReference type="PROSITE" id="PS50112">
    <property type="entry name" value="PAS"/>
    <property type="match status" value="2"/>
</dbReference>
<keyword evidence="3" id="KW-0597">Phosphoprotein</keyword>
<dbReference type="InterPro" id="IPR029016">
    <property type="entry name" value="GAF-like_dom_sf"/>
</dbReference>
<dbReference type="Proteomes" id="UP000293073">
    <property type="component" value="Plasmid megaplasmid"/>
</dbReference>
<dbReference type="InterPro" id="IPR035965">
    <property type="entry name" value="PAS-like_dom_sf"/>
</dbReference>
<dbReference type="EMBL" id="CP034941">
    <property type="protein sequence ID" value="QAY21797.1"/>
    <property type="molecule type" value="Genomic_DNA"/>
</dbReference>
<dbReference type="SUPFAM" id="SSF52172">
    <property type="entry name" value="CheY-like"/>
    <property type="match status" value="1"/>
</dbReference>
<dbReference type="SUPFAM" id="SSF55781">
    <property type="entry name" value="GAF domain-like"/>
    <property type="match status" value="1"/>
</dbReference>
<dbReference type="PROSITE" id="PS50109">
    <property type="entry name" value="HIS_KIN"/>
    <property type="match status" value="1"/>
</dbReference>
<dbReference type="SUPFAM" id="SSF55874">
    <property type="entry name" value="ATPase domain of HSP90 chaperone/DNA topoisomerase II/histidine kinase"/>
    <property type="match status" value="1"/>
</dbReference>
<dbReference type="SMART" id="SM00388">
    <property type="entry name" value="HisKA"/>
    <property type="match status" value="1"/>
</dbReference>
<dbReference type="Gene3D" id="1.10.287.130">
    <property type="match status" value="1"/>
</dbReference>
<dbReference type="CDD" id="cd00156">
    <property type="entry name" value="REC"/>
    <property type="match status" value="1"/>
</dbReference>
<dbReference type="Pfam" id="PF08447">
    <property type="entry name" value="PAS_3"/>
    <property type="match status" value="1"/>
</dbReference>
<dbReference type="GO" id="GO:0000155">
    <property type="term" value="F:phosphorelay sensor kinase activity"/>
    <property type="evidence" value="ECO:0007669"/>
    <property type="project" value="InterPro"/>
</dbReference>
<dbReference type="SMART" id="SM00448">
    <property type="entry name" value="REC"/>
    <property type="match status" value="1"/>
</dbReference>
<dbReference type="SUPFAM" id="SSF55785">
    <property type="entry name" value="PYP-like sensor domain (PAS domain)"/>
    <property type="match status" value="4"/>
</dbReference>
<keyword evidence="5" id="KW-0418">Kinase</keyword>
<evidence type="ECO:0000256" key="1">
    <source>
        <dbReference type="ARBA" id="ARBA00000085"/>
    </source>
</evidence>
<dbReference type="CDD" id="cd00130">
    <property type="entry name" value="PAS"/>
    <property type="match status" value="3"/>
</dbReference>
<dbReference type="Gene3D" id="3.30.565.10">
    <property type="entry name" value="Histidine kinase-like ATPase, C-terminal domain"/>
    <property type="match status" value="1"/>
</dbReference>
<dbReference type="CDD" id="cd00082">
    <property type="entry name" value="HisKA"/>
    <property type="match status" value="1"/>
</dbReference>
<keyword evidence="4" id="KW-0808">Transferase</keyword>
<evidence type="ECO:0000256" key="3">
    <source>
        <dbReference type="ARBA" id="ARBA00022553"/>
    </source>
</evidence>
<organism evidence="7 8">
    <name type="scientific">Halorubrum ezzemoulense</name>
    <name type="common">Halorubrum chaoviator</name>
    <dbReference type="NCBI Taxonomy" id="337243"/>
    <lineage>
        <taxon>Archaea</taxon>
        <taxon>Methanobacteriati</taxon>
        <taxon>Methanobacteriota</taxon>
        <taxon>Stenosarchaea group</taxon>
        <taxon>Halobacteria</taxon>
        <taxon>Halobacteriales</taxon>
        <taxon>Haloferacaceae</taxon>
        <taxon>Halorubrum</taxon>
    </lineage>
</organism>
<dbReference type="NCBIfam" id="TIGR00229">
    <property type="entry name" value="sensory_box"/>
    <property type="match status" value="2"/>
</dbReference>
<evidence type="ECO:0000256" key="4">
    <source>
        <dbReference type="ARBA" id="ARBA00022679"/>
    </source>
</evidence>
<geneLocation type="plasmid" evidence="8">
    <name>megaPlasmid</name>
</geneLocation>
<dbReference type="InterPro" id="IPR000700">
    <property type="entry name" value="PAS-assoc_C"/>
</dbReference>
<dbReference type="Pfam" id="PF00989">
    <property type="entry name" value="PAS"/>
    <property type="match status" value="1"/>
</dbReference>
<sequence>MTLASEQQIQVLHVDDEPSLTDLTATFLEREDDKFTVETANSGNEVLERVDSHLPDCIVSDYNMPGMDGLELLQGVRENNPDLPFILFTGKGSEEVASEAISADVTDYLQKGTGSETYELLANRIRNAVNTRREAERADRQEELMRLTEFAGNTGGFELDRESGRVLLTVGARRIIERPNLTEIPVEEAIELFHPDDREEVQQALEKGFEAGDKLRDTWRLHPGGSDERLLDVTITPVVESGEQVTKLRGAVNDITEKKTRERQLTELNRATQALLEAETRQEVADIGVEAASDILNFKANAIHVSEADDTQLVPVAQTDELNSLIGNIQPLPVTDSIAGRVYRDGEPAVIADVQQDSDSHNTGTDLAGHLYLPLADHGVLIAGSEKRAAFDQQDTALGELLAGSLIAALNRVEHEQTTRQRQQELALLFEESPLGAVQWDNTFRFERLNARAEEILGYGEQEIRGEPWEMIVAADDHDKIGTVVESLLNANGGKHALNRNVRKDGEVFTGEWHNRVVTNAEGDVQSIFSKFQDVTERENRKRGLEEYETIIEALTDAVYVIDEEGRFTYVNDEFVELVGYDRETIFGNTPSLIKDEEAVEQAEHQLGRLLSSDGPETLTFEVTVHPREGDPIVCEDQMGVLPYEGDQFNGSVGTLRDVTHRKKREQELQELKNQYETLAKNFPDGAVFLINTDLEYVRAGGRELGNIGLPPDDIEGRKSHDLFPEDIANELCHYYEETLNGNASTFGQEYGGRQYRIQTAPVRTNNNEIEYVMAVSQNVTEEVENKRELERQNERLEGFASIVSHDLRNPLQVAVGRLELIREECESDHIEGVAQALDRIGALIEDLLTLAREGEKIGEPEPVGLADIAKDSWQTVGTGQAALETNVSQVVKADQSRLQQLFENLYRNAVEHNDENVTVSVGTIENGFYVADTGTGIPGSDRKEIFEAGYSTNEEGTGFGLRIVEQIASTHEWEITVTESEQGGTRFEFTGVELVE</sequence>
<dbReference type="InterPro" id="IPR036890">
    <property type="entry name" value="HATPase_C_sf"/>
</dbReference>
<dbReference type="Pfam" id="PF00072">
    <property type="entry name" value="Response_reg"/>
    <property type="match status" value="1"/>
</dbReference>
<dbReference type="InterPro" id="IPR001789">
    <property type="entry name" value="Sig_transdc_resp-reg_receiver"/>
</dbReference>
<dbReference type="PANTHER" id="PTHR43304">
    <property type="entry name" value="PHYTOCHROME-LIKE PROTEIN CPH1"/>
    <property type="match status" value="1"/>
</dbReference>
<reference evidence="8" key="1">
    <citation type="submission" date="2019-01" db="EMBL/GenBank/DDBJ databases">
        <title>Complete genome of Halorubrum ezzemoulense strain FB21.</title>
        <authorList>
            <person name="Feng Y."/>
            <person name="Louyakis A.S."/>
            <person name="Papke R.T."/>
            <person name="Gogarten J.P."/>
        </authorList>
    </citation>
    <scope>NUCLEOTIDE SEQUENCE [LARGE SCALE GENOMIC DNA]</scope>
    <source>
        <strain evidence="8">Fb21</strain>
        <plasmid evidence="8">megaPlasmid</plasmid>
    </source>
</reference>
<dbReference type="InterPro" id="IPR001610">
    <property type="entry name" value="PAC"/>
</dbReference>
<dbReference type="SMART" id="SM00387">
    <property type="entry name" value="HATPase_c"/>
    <property type="match status" value="1"/>
</dbReference>
<dbReference type="InterPro" id="IPR013656">
    <property type="entry name" value="PAS_4"/>
</dbReference>
<dbReference type="Pfam" id="PF02518">
    <property type="entry name" value="HATPase_c"/>
    <property type="match status" value="1"/>
</dbReference>
<dbReference type="KEGG" id="hezz:EO776_17880"/>
<dbReference type="SUPFAM" id="SSF47384">
    <property type="entry name" value="Homodimeric domain of signal transducing histidine kinase"/>
    <property type="match status" value="1"/>
</dbReference>
<evidence type="ECO:0000313" key="8">
    <source>
        <dbReference type="Proteomes" id="UP000293073"/>
    </source>
</evidence>
<dbReference type="InterPro" id="IPR011006">
    <property type="entry name" value="CheY-like_superfamily"/>
</dbReference>
<dbReference type="SMART" id="SM00091">
    <property type="entry name" value="PAS"/>
    <property type="match status" value="3"/>
</dbReference>
<dbReference type="CDD" id="cd00075">
    <property type="entry name" value="HATPase"/>
    <property type="match status" value="1"/>
</dbReference>
<feature type="coiled-coil region" evidence="6">
    <location>
        <begin position="773"/>
        <end position="800"/>
    </location>
</feature>
<dbReference type="PROSITE" id="PS50110">
    <property type="entry name" value="RESPONSE_REGULATORY"/>
    <property type="match status" value="1"/>
</dbReference>
<dbReference type="Gene3D" id="3.30.450.40">
    <property type="match status" value="1"/>
</dbReference>
<dbReference type="InterPro" id="IPR003018">
    <property type="entry name" value="GAF"/>
</dbReference>
<dbReference type="Pfam" id="PF13185">
    <property type="entry name" value="GAF_2"/>
    <property type="match status" value="1"/>
</dbReference>
<dbReference type="InterPro" id="IPR000014">
    <property type="entry name" value="PAS"/>
</dbReference>
<keyword evidence="7" id="KW-0614">Plasmid</keyword>
<dbReference type="Gene3D" id="3.40.50.2300">
    <property type="match status" value="1"/>
</dbReference>
<dbReference type="InterPro" id="IPR005467">
    <property type="entry name" value="His_kinase_dom"/>
</dbReference>
<dbReference type="SMART" id="SM00086">
    <property type="entry name" value="PAC"/>
    <property type="match status" value="3"/>
</dbReference>